<organism evidence="1 2">
    <name type="scientific">Nocardiopsis composta</name>
    <dbReference type="NCBI Taxonomy" id="157465"/>
    <lineage>
        <taxon>Bacteria</taxon>
        <taxon>Bacillati</taxon>
        <taxon>Actinomycetota</taxon>
        <taxon>Actinomycetes</taxon>
        <taxon>Streptosporangiales</taxon>
        <taxon>Nocardiopsidaceae</taxon>
        <taxon>Nocardiopsis</taxon>
    </lineage>
</organism>
<gene>
    <name evidence="1" type="ORF">HDA36_001305</name>
</gene>
<dbReference type="AlphaFoldDB" id="A0A7W8QIW8"/>
<comment type="caution">
    <text evidence="1">The sequence shown here is derived from an EMBL/GenBank/DDBJ whole genome shotgun (WGS) entry which is preliminary data.</text>
</comment>
<protein>
    <submittedName>
        <fullName evidence="1">Uncharacterized protein</fullName>
    </submittedName>
</protein>
<keyword evidence="2" id="KW-1185">Reference proteome</keyword>
<reference evidence="1 2" key="1">
    <citation type="submission" date="2020-08" db="EMBL/GenBank/DDBJ databases">
        <title>Sequencing the genomes of 1000 actinobacteria strains.</title>
        <authorList>
            <person name="Klenk H.-P."/>
        </authorList>
    </citation>
    <scope>NUCLEOTIDE SEQUENCE [LARGE SCALE GENOMIC DNA]</scope>
    <source>
        <strain evidence="1 2">DSM 44551</strain>
    </source>
</reference>
<dbReference type="RefSeq" id="WP_184390532.1">
    <property type="nucleotide sequence ID" value="NZ_BAAAJD010000007.1"/>
</dbReference>
<evidence type="ECO:0000313" key="1">
    <source>
        <dbReference type="EMBL" id="MBB5431221.1"/>
    </source>
</evidence>
<proteinExistence type="predicted"/>
<name>A0A7W8QIW8_9ACTN</name>
<dbReference type="Proteomes" id="UP000572635">
    <property type="component" value="Unassembled WGS sequence"/>
</dbReference>
<dbReference type="EMBL" id="JACHDB010000001">
    <property type="protein sequence ID" value="MBB5431221.1"/>
    <property type="molecule type" value="Genomic_DNA"/>
</dbReference>
<evidence type="ECO:0000313" key="2">
    <source>
        <dbReference type="Proteomes" id="UP000572635"/>
    </source>
</evidence>
<sequence length="215" mass="22741">MGLILDFLSELLSDSARKKADKAVLTEQGRKVRKFAAEHGLYFAPGDGGAAWAASALGELGGLGFPAAPEQVIDVVSGTLRGRPVLGFDNPRVHLRPLDSGHFWFAAARLPRAFPDVVARSPWEVRNAGSTPATGWFPDASHYAQVPGTGAKQAVLGTDPGFAAHVAGGVRGRGAFGASWAIRGRWAVTWDPGLLTAKRLQNRFGLVCDLADRCG</sequence>
<accession>A0A7W8QIW8</accession>